<dbReference type="AlphaFoldDB" id="A0A951PT31"/>
<reference evidence="1" key="1">
    <citation type="submission" date="2021-05" db="EMBL/GenBank/DDBJ databases">
        <authorList>
            <person name="Pietrasiak N."/>
            <person name="Ward R."/>
            <person name="Stajich J.E."/>
            <person name="Kurbessoian T."/>
        </authorList>
    </citation>
    <scope>NUCLEOTIDE SEQUENCE</scope>
    <source>
        <strain evidence="1">CPER-KK1</strain>
    </source>
</reference>
<accession>A0A951PT31</accession>
<evidence type="ECO:0000313" key="1">
    <source>
        <dbReference type="EMBL" id="MBW4548726.1"/>
    </source>
</evidence>
<organism evidence="1 2">
    <name type="scientific">Symplocastrum torsivum CPER-KK1</name>
    <dbReference type="NCBI Taxonomy" id="450513"/>
    <lineage>
        <taxon>Bacteria</taxon>
        <taxon>Bacillati</taxon>
        <taxon>Cyanobacteriota</taxon>
        <taxon>Cyanophyceae</taxon>
        <taxon>Oscillatoriophycideae</taxon>
        <taxon>Oscillatoriales</taxon>
        <taxon>Microcoleaceae</taxon>
        <taxon>Symplocastrum</taxon>
    </lineage>
</organism>
<dbReference type="Proteomes" id="UP000753908">
    <property type="component" value="Unassembled WGS sequence"/>
</dbReference>
<evidence type="ECO:0000313" key="2">
    <source>
        <dbReference type="Proteomes" id="UP000753908"/>
    </source>
</evidence>
<dbReference type="EMBL" id="JAHHIF010000070">
    <property type="protein sequence ID" value="MBW4548726.1"/>
    <property type="molecule type" value="Genomic_DNA"/>
</dbReference>
<sequence>MFPEIVTVILNENGGFPDVVLADALTLGWKRALAEDKALGIKRNCILMCLIRLPDTSQGRACQKLAEKIRAVAQFDKPPENQTQALWMRSVQLYWQTRALMLANLVFPVINEPLQSGGSLSQNPMPQDIENLRLETNLDKALYDLLKEGETLIKDWAKATGIRCPFQDFEELFIYILKARFKRYWQQEVFSSAFSRPDKKTEKRDQRQWIKFLADHFDGEPLEKQYSKVLMDMGWEGYPLLALRHQKRSKPFKKLWKVFLKTQREAIKLIDDDLHFKKGQPYQTKQTNKKVAMQGKLTEKDFIYWTFA</sequence>
<comment type="caution">
    <text evidence="1">The sequence shown here is derived from an EMBL/GenBank/DDBJ whole genome shotgun (WGS) entry which is preliminary data.</text>
</comment>
<proteinExistence type="predicted"/>
<protein>
    <submittedName>
        <fullName evidence="1">Uncharacterized protein</fullName>
    </submittedName>
</protein>
<gene>
    <name evidence="1" type="ORF">KME25_30620</name>
</gene>
<name>A0A951PT31_9CYAN</name>
<reference evidence="1" key="2">
    <citation type="journal article" date="2022" name="Microbiol. Resour. Announc.">
        <title>Metagenome Sequencing to Explore Phylogenomics of Terrestrial Cyanobacteria.</title>
        <authorList>
            <person name="Ward R.D."/>
            <person name="Stajich J.E."/>
            <person name="Johansen J.R."/>
            <person name="Huntemann M."/>
            <person name="Clum A."/>
            <person name="Foster B."/>
            <person name="Foster B."/>
            <person name="Roux S."/>
            <person name="Palaniappan K."/>
            <person name="Varghese N."/>
            <person name="Mukherjee S."/>
            <person name="Reddy T.B.K."/>
            <person name="Daum C."/>
            <person name="Copeland A."/>
            <person name="Chen I.A."/>
            <person name="Ivanova N.N."/>
            <person name="Kyrpides N.C."/>
            <person name="Shapiro N."/>
            <person name="Eloe-Fadrosh E.A."/>
            <person name="Pietrasiak N."/>
        </authorList>
    </citation>
    <scope>NUCLEOTIDE SEQUENCE</scope>
    <source>
        <strain evidence="1">CPER-KK1</strain>
    </source>
</reference>